<name>A0A7S4IKE6_9STRA</name>
<dbReference type="Gene3D" id="1.10.246.90">
    <property type="entry name" value="Nop domain"/>
    <property type="match status" value="1"/>
</dbReference>
<evidence type="ECO:0000259" key="2">
    <source>
        <dbReference type="PROSITE" id="PS51358"/>
    </source>
</evidence>
<dbReference type="InterPro" id="IPR012976">
    <property type="entry name" value="NOSIC"/>
</dbReference>
<dbReference type="GO" id="GO:0046540">
    <property type="term" value="C:U4/U6 x U5 tri-snRNP complex"/>
    <property type="evidence" value="ECO:0007669"/>
    <property type="project" value="InterPro"/>
</dbReference>
<organism evidence="3">
    <name type="scientific">Odontella aurita</name>
    <dbReference type="NCBI Taxonomy" id="265563"/>
    <lineage>
        <taxon>Eukaryota</taxon>
        <taxon>Sar</taxon>
        <taxon>Stramenopiles</taxon>
        <taxon>Ochrophyta</taxon>
        <taxon>Bacillariophyta</taxon>
        <taxon>Mediophyceae</taxon>
        <taxon>Biddulphiophycidae</taxon>
        <taxon>Eupodiscales</taxon>
        <taxon>Odontellaceae</taxon>
        <taxon>Odontella</taxon>
    </lineage>
</organism>
<dbReference type="GO" id="GO:0000244">
    <property type="term" value="P:spliceosomal tri-snRNP complex assembly"/>
    <property type="evidence" value="ECO:0007669"/>
    <property type="project" value="InterPro"/>
</dbReference>
<reference evidence="3" key="1">
    <citation type="submission" date="2021-01" db="EMBL/GenBank/DDBJ databases">
        <authorList>
            <person name="Corre E."/>
            <person name="Pelletier E."/>
            <person name="Niang G."/>
            <person name="Scheremetjew M."/>
            <person name="Finn R."/>
            <person name="Kale V."/>
            <person name="Holt S."/>
            <person name="Cochrane G."/>
            <person name="Meng A."/>
            <person name="Brown T."/>
            <person name="Cohen L."/>
        </authorList>
    </citation>
    <scope>NUCLEOTIDE SEQUENCE</scope>
    <source>
        <strain evidence="3">Isolate 1302-5</strain>
    </source>
</reference>
<dbReference type="InterPro" id="IPR027105">
    <property type="entry name" value="Prp31"/>
</dbReference>
<dbReference type="Gene3D" id="1.10.287.4070">
    <property type="match status" value="1"/>
</dbReference>
<dbReference type="SMART" id="SM00931">
    <property type="entry name" value="NOSIC"/>
    <property type="match status" value="1"/>
</dbReference>
<protein>
    <recommendedName>
        <fullName evidence="2">Nop domain-containing protein</fullName>
    </recommendedName>
</protein>
<dbReference type="PANTHER" id="PTHR13904">
    <property type="entry name" value="PRE-MRNA SPLICING FACTOR PRP31"/>
    <property type="match status" value="1"/>
</dbReference>
<dbReference type="SUPFAM" id="SSF89124">
    <property type="entry name" value="Nop domain"/>
    <property type="match status" value="1"/>
</dbReference>
<dbReference type="PROSITE" id="PS51358">
    <property type="entry name" value="NOP"/>
    <property type="match status" value="1"/>
</dbReference>
<dbReference type="EMBL" id="HBKQ01018261">
    <property type="protein sequence ID" value="CAE2232171.1"/>
    <property type="molecule type" value="Transcribed_RNA"/>
</dbReference>
<dbReference type="InterPro" id="IPR036070">
    <property type="entry name" value="Nop_dom_sf"/>
</dbReference>
<gene>
    <name evidence="3" type="ORF">OAUR00152_LOCUS12372</name>
</gene>
<dbReference type="GO" id="GO:0071011">
    <property type="term" value="C:precatalytic spliceosome"/>
    <property type="evidence" value="ECO:0007669"/>
    <property type="project" value="TreeGrafter"/>
</dbReference>
<dbReference type="InterPro" id="IPR042239">
    <property type="entry name" value="Nop_C"/>
</dbReference>
<evidence type="ECO:0000313" key="3">
    <source>
        <dbReference type="EMBL" id="CAE2232171.1"/>
    </source>
</evidence>
<sequence length="416" mass="44527">MEATTTLADSLLEDLDDLSDVEGEEETVSDKVVAAKGDGDGVVTTDGGLVTSSSTDEAVAVNTAGAIDNEALQHRSDFEALRGYDEVKDSDSSTNVASRQKRRRVLDELGLKSHLEAVRAARRRAEDSKPDGDTEEEERRLIVESNRHLSALSTEVIRAHGDLCEAYRPKFPELEDLLPNPSQYRAAVGVIRNEMDLTRVNDALNDILSSNQIITVSVAGSTTSGRSLSEDELRSVDDAAAYLDRVRDVQSDLIAFVEAGMEGLAPSVCALVGPSLAARLFGLAGGLAELSRIPACNLQVLGQTRQSGASRGGMGTTQTRPHTGALAACELVARCSPHLRRKALKAVAAKLALAVRCDYVNVEAGRPRSANSGRKFRAEIEAKVLKWEEPDKAQVVKALPNCLQLCGLHSSCLIAV</sequence>
<dbReference type="InterPro" id="IPR002687">
    <property type="entry name" value="Nop_dom"/>
</dbReference>
<feature type="domain" description="Nop" evidence="2">
    <location>
        <begin position="264"/>
        <end position="389"/>
    </location>
</feature>
<feature type="region of interest" description="Disordered" evidence="1">
    <location>
        <begin position="1"/>
        <end position="28"/>
    </location>
</feature>
<evidence type="ECO:0000256" key="1">
    <source>
        <dbReference type="SAM" id="MobiDB-lite"/>
    </source>
</evidence>
<dbReference type="Pfam" id="PF01798">
    <property type="entry name" value="Nop"/>
    <property type="match status" value="1"/>
</dbReference>
<dbReference type="PANTHER" id="PTHR13904:SF0">
    <property type="entry name" value="U4_U6 SMALL NUCLEAR RIBONUCLEOPROTEIN PRP31"/>
    <property type="match status" value="1"/>
</dbReference>
<dbReference type="GO" id="GO:0005687">
    <property type="term" value="C:U4 snRNP"/>
    <property type="evidence" value="ECO:0007669"/>
    <property type="project" value="TreeGrafter"/>
</dbReference>
<accession>A0A7S4IKE6</accession>
<proteinExistence type="predicted"/>
<feature type="compositionally biased region" description="Acidic residues" evidence="1">
    <location>
        <begin position="11"/>
        <end position="27"/>
    </location>
</feature>
<dbReference type="AlphaFoldDB" id="A0A7S4IKE6"/>